<dbReference type="RefSeq" id="WP_069307347.1">
    <property type="nucleotide sequence ID" value="NZ_MCRJ01000072.1"/>
</dbReference>
<accession>A0A1E3H0J5</accession>
<proteinExistence type="predicted"/>
<evidence type="ECO:0000256" key="1">
    <source>
        <dbReference type="ARBA" id="ARBA00000085"/>
    </source>
</evidence>
<dbReference type="PROSITE" id="PS50112">
    <property type="entry name" value="PAS"/>
    <property type="match status" value="1"/>
</dbReference>
<dbReference type="PANTHER" id="PTHR45453:SF1">
    <property type="entry name" value="PHOSPHATE REGULON SENSOR PROTEIN PHOR"/>
    <property type="match status" value="1"/>
</dbReference>
<evidence type="ECO:0000256" key="10">
    <source>
        <dbReference type="ARBA" id="ARBA00023012"/>
    </source>
</evidence>
<dbReference type="GO" id="GO:0000155">
    <property type="term" value="F:phosphorelay sensor kinase activity"/>
    <property type="evidence" value="ECO:0007669"/>
    <property type="project" value="InterPro"/>
</dbReference>
<keyword evidence="5" id="KW-0597">Phosphoprotein</keyword>
<keyword evidence="10" id="KW-0902">Two-component regulatory system</keyword>
<gene>
    <name evidence="16" type="primary">phoR_1</name>
    <name evidence="16" type="ORF">A6302_02860</name>
</gene>
<keyword evidence="8" id="KW-0418">Kinase</keyword>
<evidence type="ECO:0000256" key="9">
    <source>
        <dbReference type="ARBA" id="ARBA00022840"/>
    </source>
</evidence>
<dbReference type="CDD" id="cd00082">
    <property type="entry name" value="HisKA"/>
    <property type="match status" value="1"/>
</dbReference>
<evidence type="ECO:0000256" key="12">
    <source>
        <dbReference type="SAM" id="MobiDB-lite"/>
    </source>
</evidence>
<feature type="domain" description="PAS" evidence="15">
    <location>
        <begin position="85"/>
        <end position="121"/>
    </location>
</feature>
<evidence type="ECO:0000259" key="15">
    <source>
        <dbReference type="PROSITE" id="PS50112"/>
    </source>
</evidence>
<comment type="caution">
    <text evidence="16">The sequence shown here is derived from an EMBL/GenBank/DDBJ whole genome shotgun (WGS) entry which is preliminary data.</text>
</comment>
<feature type="transmembrane region" description="Helical" evidence="13">
    <location>
        <begin position="46"/>
        <end position="66"/>
    </location>
</feature>
<keyword evidence="13" id="KW-1133">Transmembrane helix</keyword>
<keyword evidence="11 13" id="KW-0472">Membrane</keyword>
<evidence type="ECO:0000256" key="3">
    <source>
        <dbReference type="ARBA" id="ARBA00012438"/>
    </source>
</evidence>
<keyword evidence="4" id="KW-1003">Cell membrane</keyword>
<dbReference type="InterPro" id="IPR000014">
    <property type="entry name" value="PAS"/>
</dbReference>
<keyword evidence="17" id="KW-1185">Reference proteome</keyword>
<name>A0A1E3H0J5_9HYPH</name>
<dbReference type="SMART" id="SM00388">
    <property type="entry name" value="HisKA"/>
    <property type="match status" value="1"/>
</dbReference>
<dbReference type="Pfam" id="PF08448">
    <property type="entry name" value="PAS_4"/>
    <property type="match status" value="1"/>
</dbReference>
<dbReference type="InterPro" id="IPR013656">
    <property type="entry name" value="PAS_4"/>
</dbReference>
<dbReference type="Proteomes" id="UP000094622">
    <property type="component" value="Unassembled WGS sequence"/>
</dbReference>
<evidence type="ECO:0000313" key="17">
    <source>
        <dbReference type="Proteomes" id="UP000094622"/>
    </source>
</evidence>
<feature type="transmembrane region" description="Helical" evidence="13">
    <location>
        <begin position="24"/>
        <end position="40"/>
    </location>
</feature>
<dbReference type="PROSITE" id="PS50109">
    <property type="entry name" value="HIS_KIN"/>
    <property type="match status" value="1"/>
</dbReference>
<evidence type="ECO:0000256" key="11">
    <source>
        <dbReference type="ARBA" id="ARBA00023136"/>
    </source>
</evidence>
<dbReference type="GO" id="GO:0004721">
    <property type="term" value="F:phosphoprotein phosphatase activity"/>
    <property type="evidence" value="ECO:0007669"/>
    <property type="project" value="TreeGrafter"/>
</dbReference>
<dbReference type="SUPFAM" id="SSF55874">
    <property type="entry name" value="ATPase domain of HSP90 chaperone/DNA topoisomerase II/histidine kinase"/>
    <property type="match status" value="1"/>
</dbReference>
<comment type="subcellular location">
    <subcellularLocation>
        <location evidence="2">Cell membrane</location>
    </subcellularLocation>
</comment>
<dbReference type="SUPFAM" id="SSF47384">
    <property type="entry name" value="Homodimeric domain of signal transducing histidine kinase"/>
    <property type="match status" value="1"/>
</dbReference>
<dbReference type="PANTHER" id="PTHR45453">
    <property type="entry name" value="PHOSPHATE REGULON SENSOR PROTEIN PHOR"/>
    <property type="match status" value="1"/>
</dbReference>
<evidence type="ECO:0000256" key="5">
    <source>
        <dbReference type="ARBA" id="ARBA00022553"/>
    </source>
</evidence>
<organism evidence="16 17">
    <name type="scientific">Methylobrevis pamukkalensis</name>
    <dbReference type="NCBI Taxonomy" id="1439726"/>
    <lineage>
        <taxon>Bacteria</taxon>
        <taxon>Pseudomonadati</taxon>
        <taxon>Pseudomonadota</taxon>
        <taxon>Alphaproteobacteria</taxon>
        <taxon>Hyphomicrobiales</taxon>
        <taxon>Pleomorphomonadaceae</taxon>
        <taxon>Methylobrevis</taxon>
    </lineage>
</organism>
<evidence type="ECO:0000256" key="7">
    <source>
        <dbReference type="ARBA" id="ARBA00022741"/>
    </source>
</evidence>
<evidence type="ECO:0000256" key="6">
    <source>
        <dbReference type="ARBA" id="ARBA00022679"/>
    </source>
</evidence>
<dbReference type="GO" id="GO:0005886">
    <property type="term" value="C:plasma membrane"/>
    <property type="evidence" value="ECO:0007669"/>
    <property type="project" value="UniProtKB-SubCell"/>
</dbReference>
<feature type="region of interest" description="Disordered" evidence="12">
    <location>
        <begin position="353"/>
        <end position="374"/>
    </location>
</feature>
<sequence length="374" mass="41084">MPASEDEQRQPGTGARMLARLRQARLALVVLAAGCVLLSLEPEVGPVHLFALFAAVLVVVLVSGSVPEILRRADPPTRPAASIWPDTSMKMLVEALPDPCFIADRNGILRYANKAAVASFGPARPGDPLSFKLRVPELLAAVDRTGRGGVVETIRFTDRNPTERFFEAAISAVRLGRIEGKVDFVLIRLSDRTDLVRMERMRGDFIANASHELRTPLASLKGFVETLLGPARNDEVNRERFLRIMLEQGERMARLIDDLLSLSRIEMKAHVQPDRAVDLEAVLRHTLGLLETLARENGTEIVVERGEGPFVVRGDQDELVQVLSNLVENAVKYGREGGRVEIGLARVRDRTEPLAPRSACATTDPASRPSTCRG</sequence>
<dbReference type="PATRIC" id="fig|1439726.3.peg.3014"/>
<keyword evidence="9" id="KW-0067">ATP-binding</keyword>
<dbReference type="Gene3D" id="3.30.450.20">
    <property type="entry name" value="PAS domain"/>
    <property type="match status" value="1"/>
</dbReference>
<evidence type="ECO:0000256" key="8">
    <source>
        <dbReference type="ARBA" id="ARBA00022777"/>
    </source>
</evidence>
<dbReference type="Gene3D" id="3.30.565.10">
    <property type="entry name" value="Histidine kinase-like ATPase, C-terminal domain"/>
    <property type="match status" value="1"/>
</dbReference>
<dbReference type="EMBL" id="MCRJ01000072">
    <property type="protein sequence ID" value="ODN69820.1"/>
    <property type="molecule type" value="Genomic_DNA"/>
</dbReference>
<protein>
    <recommendedName>
        <fullName evidence="3">histidine kinase</fullName>
        <ecNumber evidence="3">2.7.13.3</ecNumber>
    </recommendedName>
</protein>
<dbReference type="Gene3D" id="1.10.287.130">
    <property type="match status" value="1"/>
</dbReference>
<dbReference type="InterPro" id="IPR003661">
    <property type="entry name" value="HisK_dim/P_dom"/>
</dbReference>
<dbReference type="InterPro" id="IPR035965">
    <property type="entry name" value="PAS-like_dom_sf"/>
</dbReference>
<dbReference type="EC" id="2.7.13.3" evidence="3"/>
<evidence type="ECO:0000256" key="2">
    <source>
        <dbReference type="ARBA" id="ARBA00004236"/>
    </source>
</evidence>
<dbReference type="GO" id="GO:0005524">
    <property type="term" value="F:ATP binding"/>
    <property type="evidence" value="ECO:0007669"/>
    <property type="project" value="UniProtKB-KW"/>
</dbReference>
<reference evidence="16 17" key="1">
    <citation type="submission" date="2016-07" db="EMBL/GenBank/DDBJ databases">
        <title>Draft Genome Sequence of Methylobrevis pamukkalensis PK2.</title>
        <authorList>
            <person name="Vasilenko O.V."/>
            <person name="Doronina N.V."/>
            <person name="Shmareva M.N."/>
            <person name="Tarlachkov S.V."/>
            <person name="Mustakhimov I."/>
            <person name="Trotsenko Y.A."/>
        </authorList>
    </citation>
    <scope>NUCLEOTIDE SEQUENCE [LARGE SCALE GENOMIC DNA]</scope>
    <source>
        <strain evidence="16 17">PK2</strain>
    </source>
</reference>
<dbReference type="InterPro" id="IPR005467">
    <property type="entry name" value="His_kinase_dom"/>
</dbReference>
<evidence type="ECO:0000259" key="14">
    <source>
        <dbReference type="PROSITE" id="PS50109"/>
    </source>
</evidence>
<dbReference type="Pfam" id="PF00512">
    <property type="entry name" value="HisKA"/>
    <property type="match status" value="1"/>
</dbReference>
<dbReference type="InterPro" id="IPR036890">
    <property type="entry name" value="HATPase_C_sf"/>
</dbReference>
<feature type="domain" description="Histidine kinase" evidence="14">
    <location>
        <begin position="208"/>
        <end position="342"/>
    </location>
</feature>
<keyword evidence="13" id="KW-0812">Transmembrane</keyword>
<evidence type="ECO:0000256" key="4">
    <source>
        <dbReference type="ARBA" id="ARBA00022475"/>
    </source>
</evidence>
<dbReference type="AlphaFoldDB" id="A0A1E3H0J5"/>
<dbReference type="InterPro" id="IPR036097">
    <property type="entry name" value="HisK_dim/P_sf"/>
</dbReference>
<dbReference type="FunFam" id="1.10.287.130:FF:000008">
    <property type="entry name" value="Two-component sensor histidine kinase"/>
    <property type="match status" value="1"/>
</dbReference>
<keyword evidence="7" id="KW-0547">Nucleotide-binding</keyword>
<evidence type="ECO:0000256" key="13">
    <source>
        <dbReference type="SAM" id="Phobius"/>
    </source>
</evidence>
<keyword evidence="6 16" id="KW-0808">Transferase</keyword>
<dbReference type="GO" id="GO:0016036">
    <property type="term" value="P:cellular response to phosphate starvation"/>
    <property type="evidence" value="ECO:0007669"/>
    <property type="project" value="TreeGrafter"/>
</dbReference>
<comment type="catalytic activity">
    <reaction evidence="1">
        <text>ATP + protein L-histidine = ADP + protein N-phospho-L-histidine.</text>
        <dbReference type="EC" id="2.7.13.3"/>
    </reaction>
</comment>
<dbReference type="InterPro" id="IPR050351">
    <property type="entry name" value="BphY/WalK/GraS-like"/>
</dbReference>
<evidence type="ECO:0000313" key="16">
    <source>
        <dbReference type="EMBL" id="ODN69820.1"/>
    </source>
</evidence>
<dbReference type="SUPFAM" id="SSF55785">
    <property type="entry name" value="PYP-like sensor domain (PAS domain)"/>
    <property type="match status" value="1"/>
</dbReference>
<feature type="compositionally biased region" description="Polar residues" evidence="12">
    <location>
        <begin position="360"/>
        <end position="374"/>
    </location>
</feature>